<evidence type="ECO:0000313" key="3">
    <source>
        <dbReference type="Proteomes" id="UP000799771"/>
    </source>
</evidence>
<reference evidence="2" key="1">
    <citation type="journal article" date="2020" name="Stud. Mycol.">
        <title>101 Dothideomycetes genomes: a test case for predicting lifestyles and emergence of pathogens.</title>
        <authorList>
            <person name="Haridas S."/>
            <person name="Albert R."/>
            <person name="Binder M."/>
            <person name="Bloem J."/>
            <person name="Labutti K."/>
            <person name="Salamov A."/>
            <person name="Andreopoulos B."/>
            <person name="Baker S."/>
            <person name="Barry K."/>
            <person name="Bills G."/>
            <person name="Bluhm B."/>
            <person name="Cannon C."/>
            <person name="Castanera R."/>
            <person name="Culley D."/>
            <person name="Daum C."/>
            <person name="Ezra D."/>
            <person name="Gonzalez J."/>
            <person name="Henrissat B."/>
            <person name="Kuo A."/>
            <person name="Liang C."/>
            <person name="Lipzen A."/>
            <person name="Lutzoni F."/>
            <person name="Magnuson J."/>
            <person name="Mondo S."/>
            <person name="Nolan M."/>
            <person name="Ohm R."/>
            <person name="Pangilinan J."/>
            <person name="Park H.-J."/>
            <person name="Ramirez L."/>
            <person name="Alfaro M."/>
            <person name="Sun H."/>
            <person name="Tritt A."/>
            <person name="Yoshinaga Y."/>
            <person name="Zwiers L.-H."/>
            <person name="Turgeon B."/>
            <person name="Goodwin S."/>
            <person name="Spatafora J."/>
            <person name="Crous P."/>
            <person name="Grigoriev I."/>
        </authorList>
    </citation>
    <scope>NUCLEOTIDE SEQUENCE</scope>
    <source>
        <strain evidence="2">CBS 119687</strain>
    </source>
</reference>
<gene>
    <name evidence="2" type="ORF">P153DRAFT_367186</name>
</gene>
<evidence type="ECO:0000313" key="2">
    <source>
        <dbReference type="EMBL" id="KAF2128863.1"/>
    </source>
</evidence>
<keyword evidence="3" id="KW-1185">Reference proteome</keyword>
<dbReference type="RefSeq" id="XP_033523252.1">
    <property type="nucleotide sequence ID" value="XM_033668207.1"/>
</dbReference>
<dbReference type="SUPFAM" id="SSF63380">
    <property type="entry name" value="Riboflavin synthase domain-like"/>
    <property type="match status" value="1"/>
</dbReference>
<dbReference type="InterPro" id="IPR017938">
    <property type="entry name" value="Riboflavin_synthase-like_b-brl"/>
</dbReference>
<dbReference type="GeneID" id="54408639"/>
<organism evidence="2 3">
    <name type="scientific">Dothidotthia symphoricarpi CBS 119687</name>
    <dbReference type="NCBI Taxonomy" id="1392245"/>
    <lineage>
        <taxon>Eukaryota</taxon>
        <taxon>Fungi</taxon>
        <taxon>Dikarya</taxon>
        <taxon>Ascomycota</taxon>
        <taxon>Pezizomycotina</taxon>
        <taxon>Dothideomycetes</taxon>
        <taxon>Pleosporomycetidae</taxon>
        <taxon>Pleosporales</taxon>
        <taxon>Dothidotthiaceae</taxon>
        <taxon>Dothidotthia</taxon>
    </lineage>
</organism>
<dbReference type="EMBL" id="ML977507">
    <property type="protein sequence ID" value="KAF2128863.1"/>
    <property type="molecule type" value="Genomic_DNA"/>
</dbReference>
<dbReference type="PANTHER" id="PTHR42815">
    <property type="entry name" value="FAD-BINDING, PUTATIVE (AFU_ORTHOLOGUE AFUA_6G07600)-RELATED"/>
    <property type="match status" value="1"/>
</dbReference>
<sequence>MAFSLAMAWSEGEKKMQELLDVPDLDNPTSSMLTPQASFMLQNAPLLALGTLDSKSRPWTALWGGIVGFTEILGGGYIGTKTLVNSKNDPVVQALVGDVNWGMTLQQQEGGKMIAGLTIDLITRKRVKIAGKMVAGTLKKEEIESESTEEQKGAVPDTHAQIQLIMKIEQSLGNCPKYLNQYKIEPALLSSELVSQGPELSDAGKALIEQCDMFFLTTSTQIDMDTNHRGGLPGFVRIISSNQIIFPEYSGNRFYQSLGNLLANDRIGLTFPNYETGEVLYTTGTATILVGTDAARLLPGSNLAVQIRLEETIFVKRGLPFRGERKLRSPYNPLVRTLASEGNMKSFLSPSTIQSARLVKKVPLTPSIARFTFAVSGGVTYLPGQWVALDFKSELDIGYSHMRNDDPRSLNDDFVRTFTISSTPIGNEREFEITVRKVGPVTDHLFRQNERSGFEVPMLGVGGDFTVVQTGDGITPFLAGGVGITPLLGQL</sequence>
<proteinExistence type="predicted"/>
<name>A0A6A6ACA3_9PLEO</name>
<dbReference type="Proteomes" id="UP000799771">
    <property type="component" value="Unassembled WGS sequence"/>
</dbReference>
<dbReference type="GO" id="GO:0016491">
    <property type="term" value="F:oxidoreductase activity"/>
    <property type="evidence" value="ECO:0007669"/>
    <property type="project" value="InterPro"/>
</dbReference>
<dbReference type="PANTHER" id="PTHR42815:SF2">
    <property type="entry name" value="FAD-BINDING, PUTATIVE (AFU_ORTHOLOGUE AFUA_6G07600)-RELATED"/>
    <property type="match status" value="1"/>
</dbReference>
<evidence type="ECO:0000259" key="1">
    <source>
        <dbReference type="PROSITE" id="PS51384"/>
    </source>
</evidence>
<protein>
    <submittedName>
        <fullName evidence="2">Oxidoreductase-like protein</fullName>
    </submittedName>
</protein>
<dbReference type="InterPro" id="IPR012349">
    <property type="entry name" value="Split_barrel_FMN-bd"/>
</dbReference>
<dbReference type="Gene3D" id="2.40.30.10">
    <property type="entry name" value="Translation factors"/>
    <property type="match status" value="1"/>
</dbReference>
<dbReference type="AlphaFoldDB" id="A0A6A6ACA3"/>
<dbReference type="PROSITE" id="PS51384">
    <property type="entry name" value="FAD_FR"/>
    <property type="match status" value="1"/>
</dbReference>
<dbReference type="OrthoDB" id="436496at2759"/>
<dbReference type="SUPFAM" id="SSF50475">
    <property type="entry name" value="FMN-binding split barrel"/>
    <property type="match status" value="1"/>
</dbReference>
<feature type="domain" description="FAD-binding FR-type" evidence="1">
    <location>
        <begin position="351"/>
        <end position="468"/>
    </location>
</feature>
<accession>A0A6A6ACA3</accession>
<dbReference type="Gene3D" id="2.30.110.10">
    <property type="entry name" value="Electron Transport, Fmn-binding Protein, Chain A"/>
    <property type="match status" value="1"/>
</dbReference>
<dbReference type="InterPro" id="IPR017927">
    <property type="entry name" value="FAD-bd_FR_type"/>
</dbReference>